<gene>
    <name evidence="2" type="ORF">THITE_2121364</name>
</gene>
<feature type="region of interest" description="Disordered" evidence="1">
    <location>
        <begin position="67"/>
        <end position="120"/>
    </location>
</feature>
<reference evidence="2 3" key="1">
    <citation type="journal article" date="2011" name="Nat. Biotechnol.">
        <title>Comparative genomic analysis of the thermophilic biomass-degrading fungi Myceliophthora thermophila and Thielavia terrestris.</title>
        <authorList>
            <person name="Berka R.M."/>
            <person name="Grigoriev I.V."/>
            <person name="Otillar R."/>
            <person name="Salamov A."/>
            <person name="Grimwood J."/>
            <person name="Reid I."/>
            <person name="Ishmael N."/>
            <person name="John T."/>
            <person name="Darmond C."/>
            <person name="Moisan M.-C."/>
            <person name="Henrissat B."/>
            <person name="Coutinho P.M."/>
            <person name="Lombard V."/>
            <person name="Natvig D.O."/>
            <person name="Lindquist E."/>
            <person name="Schmutz J."/>
            <person name="Lucas S."/>
            <person name="Harris P."/>
            <person name="Powlowski J."/>
            <person name="Bellemare A."/>
            <person name="Taylor D."/>
            <person name="Butler G."/>
            <person name="de Vries R.P."/>
            <person name="Allijn I.E."/>
            <person name="van den Brink J."/>
            <person name="Ushinsky S."/>
            <person name="Storms R."/>
            <person name="Powell A.J."/>
            <person name="Paulsen I.T."/>
            <person name="Elbourne L.D.H."/>
            <person name="Baker S.E."/>
            <person name="Magnuson J."/>
            <person name="LaBoissiere S."/>
            <person name="Clutterbuck A.J."/>
            <person name="Martinez D."/>
            <person name="Wogulis M."/>
            <person name="de Leon A.L."/>
            <person name="Rey M.W."/>
            <person name="Tsang A."/>
        </authorList>
    </citation>
    <scope>NUCLEOTIDE SEQUENCE [LARGE SCALE GENOMIC DNA]</scope>
    <source>
        <strain evidence="3">ATCC 38088 / NRRL 8126</strain>
    </source>
</reference>
<dbReference type="HOGENOM" id="CLU_427099_0_0_1"/>
<sequence>MADTKHSPALSAGPSWSPDYCMNRTKIPRRYVQIPSDQRSLLERQDAWSTGGLPNVPSIVLEDVRERFVKKQRSGDRHARNRTPRDEGEGGPRPSQLASPTPLSHVNAPSSQHKVSDSEGVWETIGSTVPPRVFEDIGPGHGQVVKLSDEEEKEIPLQPASPLPTTGRGAQASSPPPPKHRAHTPVHGEVERGAEVEQPSAGTPLSWSPSPSGHLRAACRPDAPALAASTAPSRPAPEQQGRPVTNHRLSPTRLSMDFPRSSSFSSEAGLELEVPKAITDVLAPVNRQAVPVLEPTPPSAQVIPCTNTERTSPARMPQAKRRRLMKKPDAVFDSPSPVGRRHALRLSLPNATARCLSRSTSPAVCSSPSASTEPVRLGTKTSPVRLPAASTEQPAIVAPTSQRVDNQRSSDLADSILPPIGLASEVSLKIFRLAYPDYRGSLGDFIRGILCVLQLQKRRALPEFLYDDFIRVFSVHYLDYIRAVGDDEPPLSAIEWYNENVARPLYIKGILNKSNIEGVLTQYPEKLRDIQQQLETSETSSRGRATSEATGTAREEAQLVKQQATETGAIRMPPLEDVTRVPSLANYNTVPFQKPIARTEAQSRVQKSYDIVAGPESSVNTQGSDPSHLPNFEANGRREEAVNTASGPMSPQYQVALEIETPQTSQVADINRRMTHAPHSNALSQHSNADSIPEVATRHRLAPRGAAGSSGEPGGTFRRPRRRTERTENEERARQFKRFLIRRFTQGSAPGGSAAS</sequence>
<feature type="region of interest" description="Disordered" evidence="1">
    <location>
        <begin position="702"/>
        <end position="756"/>
    </location>
</feature>
<name>G2REU5_THETT</name>
<dbReference type="GeneID" id="11522418"/>
<keyword evidence="3" id="KW-1185">Reference proteome</keyword>
<dbReference type="OrthoDB" id="3538943at2759"/>
<feature type="region of interest" description="Disordered" evidence="1">
    <location>
        <begin position="360"/>
        <end position="379"/>
    </location>
</feature>
<feature type="compositionally biased region" description="Polar residues" evidence="1">
    <location>
        <begin position="200"/>
        <end position="211"/>
    </location>
</feature>
<feature type="compositionally biased region" description="Low complexity" evidence="1">
    <location>
        <begin position="215"/>
        <end position="228"/>
    </location>
</feature>
<dbReference type="eggNOG" id="ENOG502STJP">
    <property type="taxonomic scope" value="Eukaryota"/>
</dbReference>
<feature type="compositionally biased region" description="Polar residues" evidence="1">
    <location>
        <begin position="532"/>
        <end position="550"/>
    </location>
</feature>
<accession>G2REU5</accession>
<feature type="compositionally biased region" description="Basic and acidic residues" evidence="1">
    <location>
        <begin position="186"/>
        <end position="195"/>
    </location>
</feature>
<dbReference type="STRING" id="578455.G2REU5"/>
<proteinExistence type="predicted"/>
<evidence type="ECO:0000313" key="3">
    <source>
        <dbReference type="Proteomes" id="UP000008181"/>
    </source>
</evidence>
<organism evidence="2 3">
    <name type="scientific">Thermothielavioides terrestris (strain ATCC 38088 / NRRL 8126)</name>
    <name type="common">Thielavia terrestris</name>
    <dbReference type="NCBI Taxonomy" id="578455"/>
    <lineage>
        <taxon>Eukaryota</taxon>
        <taxon>Fungi</taxon>
        <taxon>Dikarya</taxon>
        <taxon>Ascomycota</taxon>
        <taxon>Pezizomycotina</taxon>
        <taxon>Sordariomycetes</taxon>
        <taxon>Sordariomycetidae</taxon>
        <taxon>Sordariales</taxon>
        <taxon>Chaetomiaceae</taxon>
        <taxon>Thermothielavioides</taxon>
        <taxon>Thermothielavioides terrestris</taxon>
    </lineage>
</organism>
<evidence type="ECO:0000313" key="2">
    <source>
        <dbReference type="EMBL" id="AEO70228.1"/>
    </source>
</evidence>
<feature type="region of interest" description="Disordered" evidence="1">
    <location>
        <begin position="1"/>
        <end position="22"/>
    </location>
</feature>
<evidence type="ECO:0000256" key="1">
    <source>
        <dbReference type="SAM" id="MobiDB-lite"/>
    </source>
</evidence>
<dbReference type="RefSeq" id="XP_003656564.1">
    <property type="nucleotide sequence ID" value="XM_003656516.1"/>
</dbReference>
<feature type="region of interest" description="Disordered" evidence="1">
    <location>
        <begin position="148"/>
        <end position="261"/>
    </location>
</feature>
<dbReference type="AlphaFoldDB" id="G2REU5"/>
<feature type="compositionally biased region" description="Basic and acidic residues" evidence="1">
    <location>
        <begin position="67"/>
        <end position="90"/>
    </location>
</feature>
<dbReference type="KEGG" id="ttt:THITE_2121364"/>
<feature type="compositionally biased region" description="Basic and acidic residues" evidence="1">
    <location>
        <begin position="725"/>
        <end position="734"/>
    </location>
</feature>
<feature type="compositionally biased region" description="Polar residues" evidence="1">
    <location>
        <begin position="360"/>
        <end position="372"/>
    </location>
</feature>
<feature type="compositionally biased region" description="Polar residues" evidence="1">
    <location>
        <begin position="96"/>
        <end position="113"/>
    </location>
</feature>
<feature type="region of interest" description="Disordered" evidence="1">
    <location>
        <begin position="300"/>
        <end position="338"/>
    </location>
</feature>
<protein>
    <submittedName>
        <fullName evidence="2">Uncharacterized protein</fullName>
    </submittedName>
</protein>
<dbReference type="Proteomes" id="UP000008181">
    <property type="component" value="Chromosome 5"/>
</dbReference>
<feature type="region of interest" description="Disordered" evidence="1">
    <location>
        <begin position="532"/>
        <end position="574"/>
    </location>
</feature>
<dbReference type="EMBL" id="CP003013">
    <property type="protein sequence ID" value="AEO70228.1"/>
    <property type="molecule type" value="Genomic_DNA"/>
</dbReference>